<dbReference type="AlphaFoldDB" id="A0A426JYW5"/>
<dbReference type="EMBL" id="RSAA01000007">
    <property type="protein sequence ID" value="RRO18344.1"/>
    <property type="molecule type" value="Genomic_DNA"/>
</dbReference>
<evidence type="ECO:0000256" key="1">
    <source>
        <dbReference type="SAM" id="MobiDB-lite"/>
    </source>
</evidence>
<dbReference type="Proteomes" id="UP000274515">
    <property type="component" value="Unassembled WGS sequence"/>
</dbReference>
<feature type="region of interest" description="Disordered" evidence="1">
    <location>
        <begin position="1"/>
        <end position="100"/>
    </location>
</feature>
<keyword evidence="3" id="KW-1185">Reference proteome</keyword>
<feature type="compositionally biased region" description="Basic and acidic residues" evidence="1">
    <location>
        <begin position="33"/>
        <end position="44"/>
    </location>
</feature>
<evidence type="ECO:0000313" key="2">
    <source>
        <dbReference type="EMBL" id="RRO18344.1"/>
    </source>
</evidence>
<dbReference type="RefSeq" id="WP_125089693.1">
    <property type="nucleotide sequence ID" value="NZ_RSAA01000007.1"/>
</dbReference>
<organism evidence="2 3">
    <name type="scientific">Saccharopolyspora rhizosphaerae</name>
    <dbReference type="NCBI Taxonomy" id="2492662"/>
    <lineage>
        <taxon>Bacteria</taxon>
        <taxon>Bacillati</taxon>
        <taxon>Actinomycetota</taxon>
        <taxon>Actinomycetes</taxon>
        <taxon>Pseudonocardiales</taxon>
        <taxon>Pseudonocardiaceae</taxon>
        <taxon>Saccharopolyspora</taxon>
    </lineage>
</organism>
<feature type="compositionally biased region" description="Pro residues" evidence="1">
    <location>
        <begin position="1"/>
        <end position="15"/>
    </location>
</feature>
<comment type="caution">
    <text evidence="2">The sequence shown here is derived from an EMBL/GenBank/DDBJ whole genome shotgun (WGS) entry which is preliminary data.</text>
</comment>
<gene>
    <name evidence="2" type="ORF">EIL87_08960</name>
</gene>
<name>A0A426JYW5_9PSEU</name>
<proteinExistence type="predicted"/>
<evidence type="ECO:0000313" key="3">
    <source>
        <dbReference type="Proteomes" id="UP000274515"/>
    </source>
</evidence>
<accession>A0A426JYW5</accession>
<sequence length="135" mass="14359">MPEPPPPPPSAPPAAPVEQTRPTGDNCGLTPAEMDHQTKVECGRVEQPQQPPTVEEQSSSGEGDLESKCSGASWRSQMGDTGDAQCGTDWEDGNSSNQDTGAYNYLLPHTDCTWADSHTVYCEGPGGSYSYQPSN</sequence>
<feature type="compositionally biased region" description="Low complexity" evidence="1">
    <location>
        <begin position="45"/>
        <end position="60"/>
    </location>
</feature>
<protein>
    <submittedName>
        <fullName evidence="2">Uncharacterized protein</fullName>
    </submittedName>
</protein>
<reference evidence="2 3" key="1">
    <citation type="submission" date="2018-11" db="EMBL/GenBank/DDBJ databases">
        <title>Saccharopolyspora rhizosphaerae sp. nov., an actinomycete isolated from rhizosphere soil in Thailand.</title>
        <authorList>
            <person name="Intra B."/>
            <person name="Euanorasetr J."/>
            <person name="Take A."/>
            <person name="Inahashi Y."/>
            <person name="Mori M."/>
            <person name="Panbangred W."/>
            <person name="Matsumoto A."/>
        </authorList>
    </citation>
    <scope>NUCLEOTIDE SEQUENCE [LARGE SCALE GENOMIC DNA]</scope>
    <source>
        <strain evidence="2 3">H219</strain>
    </source>
</reference>